<gene>
    <name evidence="1" type="ORF">QN277_018576</name>
</gene>
<evidence type="ECO:0000313" key="1">
    <source>
        <dbReference type="EMBL" id="KAK4275505.1"/>
    </source>
</evidence>
<reference evidence="1" key="1">
    <citation type="submission" date="2023-10" db="EMBL/GenBank/DDBJ databases">
        <title>Chromosome-level genome of the transformable northern wattle, Acacia crassicarpa.</title>
        <authorList>
            <person name="Massaro I."/>
            <person name="Sinha N.R."/>
            <person name="Poethig S."/>
            <person name="Leichty A.R."/>
        </authorList>
    </citation>
    <scope>NUCLEOTIDE SEQUENCE</scope>
    <source>
        <strain evidence="1">Acra3RX</strain>
        <tissue evidence="1">Leaf</tissue>
    </source>
</reference>
<accession>A0AAE1JRH5</accession>
<protein>
    <submittedName>
        <fullName evidence="1">Uncharacterized protein</fullName>
    </submittedName>
</protein>
<evidence type="ECO:0000313" key="2">
    <source>
        <dbReference type="Proteomes" id="UP001293593"/>
    </source>
</evidence>
<proteinExistence type="predicted"/>
<organism evidence="1 2">
    <name type="scientific">Acacia crassicarpa</name>
    <name type="common">northern wattle</name>
    <dbReference type="NCBI Taxonomy" id="499986"/>
    <lineage>
        <taxon>Eukaryota</taxon>
        <taxon>Viridiplantae</taxon>
        <taxon>Streptophyta</taxon>
        <taxon>Embryophyta</taxon>
        <taxon>Tracheophyta</taxon>
        <taxon>Spermatophyta</taxon>
        <taxon>Magnoliopsida</taxon>
        <taxon>eudicotyledons</taxon>
        <taxon>Gunneridae</taxon>
        <taxon>Pentapetalae</taxon>
        <taxon>rosids</taxon>
        <taxon>fabids</taxon>
        <taxon>Fabales</taxon>
        <taxon>Fabaceae</taxon>
        <taxon>Caesalpinioideae</taxon>
        <taxon>mimosoid clade</taxon>
        <taxon>Acacieae</taxon>
        <taxon>Acacia</taxon>
    </lineage>
</organism>
<name>A0AAE1JRH5_9FABA</name>
<dbReference type="EMBL" id="JAWXYG010000004">
    <property type="protein sequence ID" value="KAK4275505.1"/>
    <property type="molecule type" value="Genomic_DNA"/>
</dbReference>
<sequence length="12" mass="1374">MSSLEDFFGGRK</sequence>
<comment type="caution">
    <text evidence="1">The sequence shown here is derived from an EMBL/GenBank/DDBJ whole genome shotgun (WGS) entry which is preliminary data.</text>
</comment>
<keyword evidence="2" id="KW-1185">Reference proteome</keyword>
<dbReference type="Proteomes" id="UP001293593">
    <property type="component" value="Unassembled WGS sequence"/>
</dbReference>